<comment type="caution">
    <text evidence="1">The sequence shown here is derived from an EMBL/GenBank/DDBJ whole genome shotgun (WGS) entry which is preliminary data.</text>
</comment>
<dbReference type="RefSeq" id="WP_315652551.1">
    <property type="nucleotide sequence ID" value="NZ_JAVXZY010000010.1"/>
</dbReference>
<protein>
    <submittedName>
        <fullName evidence="1">DUF1203 domain-containing protein</fullName>
    </submittedName>
</protein>
<dbReference type="InterPro" id="IPR009593">
    <property type="entry name" value="DUF1203"/>
</dbReference>
<keyword evidence="2" id="KW-1185">Reference proteome</keyword>
<dbReference type="Proteomes" id="UP001246372">
    <property type="component" value="Unassembled WGS sequence"/>
</dbReference>
<dbReference type="Pfam" id="PF06718">
    <property type="entry name" value="DUF1203"/>
    <property type="match status" value="1"/>
</dbReference>
<accession>A0ABU3PGZ4</accession>
<reference evidence="1" key="1">
    <citation type="submission" date="2023-09" db="EMBL/GenBank/DDBJ databases">
        <title>Paucibacter sp. APW11 Genome sequencing and assembly.</title>
        <authorList>
            <person name="Kim I."/>
        </authorList>
    </citation>
    <scope>NUCLEOTIDE SEQUENCE</scope>
    <source>
        <strain evidence="1">APW11</strain>
    </source>
</reference>
<evidence type="ECO:0000313" key="2">
    <source>
        <dbReference type="Proteomes" id="UP001246372"/>
    </source>
</evidence>
<organism evidence="1 2">
    <name type="scientific">Roseateles aquae</name>
    <dbReference type="NCBI Taxonomy" id="3077235"/>
    <lineage>
        <taxon>Bacteria</taxon>
        <taxon>Pseudomonadati</taxon>
        <taxon>Pseudomonadota</taxon>
        <taxon>Betaproteobacteria</taxon>
        <taxon>Burkholderiales</taxon>
        <taxon>Sphaerotilaceae</taxon>
        <taxon>Roseateles</taxon>
    </lineage>
</organism>
<name>A0ABU3PGZ4_9BURK</name>
<evidence type="ECO:0000313" key="1">
    <source>
        <dbReference type="EMBL" id="MDT9001670.1"/>
    </source>
</evidence>
<proteinExistence type="predicted"/>
<dbReference type="PIRSF" id="PIRSF034110">
    <property type="entry name" value="DUF1203"/>
    <property type="match status" value="1"/>
</dbReference>
<dbReference type="EMBL" id="JAVXZY010000010">
    <property type="protein sequence ID" value="MDT9001670.1"/>
    <property type="molecule type" value="Genomic_DNA"/>
</dbReference>
<sequence>MPSLAAFIPYRTAPIRSSFVQRARLEGVDDQNQPVERHIAQGGEPCRDALRRALPGEALILASYCPFERAGPYREYGPVFLLADPSAAPQAAEALPMAGEQPYLGRSFALRAYSAEERIVYGQVVSVEHAEARLQALLARPEVAFVLARFAGYGCYACRIERA</sequence>
<gene>
    <name evidence="1" type="ORF">RQP53_20505</name>
</gene>